<sequence length="82" mass="9456">MYSYTLIAPAGIVKAYEDEFRDKGIELLVAKQNRSETVVLRSDRFTEESTFITHVHLLIFSLCMRVQKQLKNGNAPNTTIMY</sequence>
<dbReference type="AlphaFoldDB" id="A0A0H3FEX8"/>
<gene>
    <name evidence="1" type="ordered locus">Rahaq_3012</name>
    <name evidence="2" type="ORF">ACFPK4_13075</name>
</gene>
<evidence type="ECO:0000313" key="2">
    <source>
        <dbReference type="EMBL" id="MFD3224469.1"/>
    </source>
</evidence>
<dbReference type="EMBL" id="CP002505">
    <property type="protein sequence ID" value="ADW74606.1"/>
    <property type="molecule type" value="Genomic_DNA"/>
</dbReference>
<dbReference type="eggNOG" id="ENOG5031RRC">
    <property type="taxonomic scope" value="Bacteria"/>
</dbReference>
<accession>A0A0H3FEX8</accession>
<dbReference type="Proteomes" id="UP000007257">
    <property type="component" value="Chromosome"/>
</dbReference>
<reference evidence="1 3" key="2">
    <citation type="journal article" date="2012" name="J. Bacteriol.">
        <title>Complete Genome Sequence of Rahnella sp. Strain Y9602, a Gammaproteobacterium Isolate from Metal- and Radionuclide-Contaminated Soil.</title>
        <authorList>
            <person name="Martinez R.J."/>
            <person name="Bruce D."/>
            <person name="Detter C."/>
            <person name="Goodwin L.A."/>
            <person name="Han J."/>
            <person name="Han C.S."/>
            <person name="Held B."/>
            <person name="Land M.L."/>
            <person name="Mikhailova N."/>
            <person name="Nolan M."/>
            <person name="Pennacchio L."/>
            <person name="Pitluck S."/>
            <person name="Tapia R."/>
            <person name="Woyke T."/>
            <person name="Sobecky P.A."/>
        </authorList>
    </citation>
    <scope>NUCLEOTIDE SEQUENCE [LARGE SCALE GENOMIC DNA]</scope>
    <source>
        <strain evidence="1 3">Y9602</strain>
    </source>
</reference>
<reference evidence="2 4" key="3">
    <citation type="submission" date="2024-09" db="EMBL/GenBank/DDBJ databases">
        <title>Genomes of Rahnella.</title>
        <authorList>
            <person name="Mnguni F.C."/>
            <person name="Shin G.Y."/>
            <person name="Coutinho T."/>
        </authorList>
    </citation>
    <scope>NUCLEOTIDE SEQUENCE [LARGE SCALE GENOMIC DNA]</scope>
    <source>
        <strain evidence="2 4">20WA0057</strain>
    </source>
</reference>
<name>A0A0H3FEX8_RAHSY</name>
<dbReference type="EMBL" id="JBHUCJ010000028">
    <property type="protein sequence ID" value="MFD3224469.1"/>
    <property type="molecule type" value="Genomic_DNA"/>
</dbReference>
<dbReference type="Proteomes" id="UP001598201">
    <property type="component" value="Unassembled WGS sequence"/>
</dbReference>
<protein>
    <submittedName>
        <fullName evidence="1">Uncharacterized protein</fullName>
    </submittedName>
</protein>
<dbReference type="KEGG" id="rah:Rahaq_3012"/>
<dbReference type="GeneID" id="95416412"/>
<keyword evidence="4" id="KW-1185">Reference proteome</keyword>
<dbReference type="HOGENOM" id="CLU_2555797_0_0_6"/>
<reference evidence="3" key="1">
    <citation type="submission" date="2011-01" db="EMBL/GenBank/DDBJ databases">
        <title>Complete sequence of chromosome of Rahnella sp. Y9602.</title>
        <authorList>
            <consortium name="US DOE Joint Genome Institute"/>
            <person name="Lucas S."/>
            <person name="Copeland A."/>
            <person name="Lapidus A."/>
            <person name="Cheng J.-F."/>
            <person name="Goodwin L."/>
            <person name="Pitluck S."/>
            <person name="Lu M."/>
            <person name="Detter J.C."/>
            <person name="Han C."/>
            <person name="Tapia R."/>
            <person name="Land M."/>
            <person name="Hauser L."/>
            <person name="Kyrpides N."/>
            <person name="Ivanova N."/>
            <person name="Ovchinnikova G."/>
            <person name="Pagani I."/>
            <person name="Sobecky P.A."/>
            <person name="Martinez R.J."/>
            <person name="Woyke T."/>
        </authorList>
    </citation>
    <scope>NUCLEOTIDE SEQUENCE [LARGE SCALE GENOMIC DNA]</scope>
    <source>
        <strain evidence="3">Y9602</strain>
    </source>
</reference>
<dbReference type="OrthoDB" id="6505180at2"/>
<proteinExistence type="predicted"/>
<dbReference type="RefSeq" id="WP_013576302.1">
    <property type="nucleotide sequence ID" value="NC_015061.1"/>
</dbReference>
<evidence type="ECO:0000313" key="1">
    <source>
        <dbReference type="EMBL" id="ADW74606.1"/>
    </source>
</evidence>
<evidence type="ECO:0000313" key="4">
    <source>
        <dbReference type="Proteomes" id="UP001598201"/>
    </source>
</evidence>
<organism evidence="1 3">
    <name type="scientific">Rahnella sp. (strain Y9602)</name>
    <dbReference type="NCBI Taxonomy" id="2703885"/>
    <lineage>
        <taxon>Bacteria</taxon>
        <taxon>Pseudomonadati</taxon>
        <taxon>Pseudomonadota</taxon>
        <taxon>Gammaproteobacteria</taxon>
        <taxon>Enterobacterales</taxon>
        <taxon>Yersiniaceae</taxon>
        <taxon>Rahnella</taxon>
    </lineage>
</organism>
<evidence type="ECO:0000313" key="3">
    <source>
        <dbReference type="Proteomes" id="UP000007257"/>
    </source>
</evidence>